<proteinExistence type="inferred from homology"/>
<comment type="subcellular location">
    <subcellularLocation>
        <location evidence="1">Cell membrane</location>
        <topology evidence="1">Multi-pass membrane protein</topology>
    </subcellularLocation>
</comment>
<evidence type="ECO:0000256" key="9">
    <source>
        <dbReference type="ARBA" id="ARBA00023136"/>
    </source>
</evidence>
<evidence type="ECO:0000256" key="12">
    <source>
        <dbReference type="SAM" id="Phobius"/>
    </source>
</evidence>
<keyword evidence="5 12" id="KW-0812">Transmembrane</keyword>
<keyword evidence="6 12" id="KW-1133">Transmembrane helix</keyword>
<keyword evidence="9 12" id="KW-0472">Membrane</keyword>
<dbReference type="GO" id="GO:0006814">
    <property type="term" value="P:sodium ion transport"/>
    <property type="evidence" value="ECO:0007669"/>
    <property type="project" value="UniProtKB-KW"/>
</dbReference>
<keyword evidence="8" id="KW-0406">Ion transport</keyword>
<evidence type="ECO:0000256" key="1">
    <source>
        <dbReference type="ARBA" id="ARBA00004651"/>
    </source>
</evidence>
<dbReference type="InterPro" id="IPR038377">
    <property type="entry name" value="Na/Glc_symporter_sf"/>
</dbReference>
<sequence>MSPGCLGLSFRLDIGNDENVWSTLLATTAINIYRTSFDQVVVQRYIASRTLKEARRTAVVGLVLTTFMYLAEAAMALALTLWFRGCDPESMGQIQKLDQILPFYVKTYLVQFPGTVGLFLSGIVSAATSTISSLINSQAAILYVDVVSPQLPISEVHVARITKCIAFVVGVVMTIYSTLVPYMGSITRIFMMANAAISGPLAGLMLMAVIFPFVNAKGAGWATLLAVVYQLWHMWQTLMSDAKPPRMDVTTDFCADNISRLAPLPTPPQESSSSLPALGISSYWSSFFSTIATIVIGLLISALTGGRRSCRKNIPYTNTTCLILWERAGLLPSEVQVKTACSEDTKEGSLMLDTHQEDIAANNETGV</sequence>
<name>A0AAQ4ERA9_AMBAM</name>
<evidence type="ECO:0000256" key="4">
    <source>
        <dbReference type="ARBA" id="ARBA00022475"/>
    </source>
</evidence>
<keyword evidence="4" id="KW-1003">Cell membrane</keyword>
<dbReference type="Proteomes" id="UP001321473">
    <property type="component" value="Unassembled WGS sequence"/>
</dbReference>
<feature type="transmembrane region" description="Helical" evidence="12">
    <location>
        <begin position="218"/>
        <end position="235"/>
    </location>
</feature>
<dbReference type="PANTHER" id="PTHR42985:SF40">
    <property type="entry name" value="LD47995P-RELATED"/>
    <property type="match status" value="1"/>
</dbReference>
<evidence type="ECO:0000313" key="14">
    <source>
        <dbReference type="Proteomes" id="UP001321473"/>
    </source>
</evidence>
<accession>A0AAQ4ERA9</accession>
<dbReference type="AlphaFoldDB" id="A0AAQ4ERA9"/>
<dbReference type="Pfam" id="PF00474">
    <property type="entry name" value="SSF"/>
    <property type="match status" value="1"/>
</dbReference>
<keyword evidence="3" id="KW-0813">Transport</keyword>
<dbReference type="PANTHER" id="PTHR42985">
    <property type="entry name" value="SODIUM-COUPLED MONOCARBOXYLATE TRANSPORTER"/>
    <property type="match status" value="1"/>
</dbReference>
<evidence type="ECO:0000256" key="11">
    <source>
        <dbReference type="RuleBase" id="RU362091"/>
    </source>
</evidence>
<keyword evidence="14" id="KW-1185">Reference proteome</keyword>
<dbReference type="EMBL" id="JARKHS020012255">
    <property type="protein sequence ID" value="KAK8777063.1"/>
    <property type="molecule type" value="Genomic_DNA"/>
</dbReference>
<feature type="transmembrane region" description="Helical" evidence="12">
    <location>
        <begin position="58"/>
        <end position="83"/>
    </location>
</feature>
<protein>
    <submittedName>
        <fullName evidence="13">Uncharacterized protein</fullName>
    </submittedName>
</protein>
<dbReference type="GO" id="GO:0015293">
    <property type="term" value="F:symporter activity"/>
    <property type="evidence" value="ECO:0007669"/>
    <property type="project" value="TreeGrafter"/>
</dbReference>
<evidence type="ECO:0000256" key="3">
    <source>
        <dbReference type="ARBA" id="ARBA00022448"/>
    </source>
</evidence>
<evidence type="ECO:0000256" key="10">
    <source>
        <dbReference type="ARBA" id="ARBA00023201"/>
    </source>
</evidence>
<dbReference type="GO" id="GO:0005886">
    <property type="term" value="C:plasma membrane"/>
    <property type="evidence" value="ECO:0007669"/>
    <property type="project" value="UniProtKB-SubCell"/>
</dbReference>
<evidence type="ECO:0000256" key="8">
    <source>
        <dbReference type="ARBA" id="ARBA00023065"/>
    </source>
</evidence>
<dbReference type="InterPro" id="IPR051163">
    <property type="entry name" value="Sodium:Solute_Symporter_SSF"/>
</dbReference>
<evidence type="ECO:0000256" key="7">
    <source>
        <dbReference type="ARBA" id="ARBA00023053"/>
    </source>
</evidence>
<feature type="transmembrane region" description="Helical" evidence="12">
    <location>
        <begin position="283"/>
        <end position="303"/>
    </location>
</feature>
<dbReference type="InterPro" id="IPR001734">
    <property type="entry name" value="Na/solute_symporter"/>
</dbReference>
<gene>
    <name evidence="13" type="ORF">V5799_029594</name>
</gene>
<keyword evidence="10" id="KW-0739">Sodium transport</keyword>
<feature type="transmembrane region" description="Helical" evidence="12">
    <location>
        <begin position="20"/>
        <end position="37"/>
    </location>
</feature>
<comment type="caution">
    <text evidence="13">The sequence shown here is derived from an EMBL/GenBank/DDBJ whole genome shotgun (WGS) entry which is preliminary data.</text>
</comment>
<evidence type="ECO:0000256" key="5">
    <source>
        <dbReference type="ARBA" id="ARBA00022692"/>
    </source>
</evidence>
<dbReference type="Gene3D" id="1.20.1730.10">
    <property type="entry name" value="Sodium/glucose cotransporter"/>
    <property type="match status" value="1"/>
</dbReference>
<dbReference type="PROSITE" id="PS50283">
    <property type="entry name" value="NA_SOLUT_SYMP_3"/>
    <property type="match status" value="1"/>
</dbReference>
<reference evidence="13 14" key="1">
    <citation type="journal article" date="2023" name="Arcadia Sci">
        <title>De novo assembly of a long-read Amblyomma americanum tick genome.</title>
        <authorList>
            <person name="Chou S."/>
            <person name="Poskanzer K.E."/>
            <person name="Rollins M."/>
            <person name="Thuy-Boun P.S."/>
        </authorList>
    </citation>
    <scope>NUCLEOTIDE SEQUENCE [LARGE SCALE GENOMIC DNA]</scope>
    <source>
        <strain evidence="13">F_SG_1</strain>
        <tissue evidence="13">Salivary glands</tissue>
    </source>
</reference>
<organism evidence="13 14">
    <name type="scientific">Amblyomma americanum</name>
    <name type="common">Lone star tick</name>
    <dbReference type="NCBI Taxonomy" id="6943"/>
    <lineage>
        <taxon>Eukaryota</taxon>
        <taxon>Metazoa</taxon>
        <taxon>Ecdysozoa</taxon>
        <taxon>Arthropoda</taxon>
        <taxon>Chelicerata</taxon>
        <taxon>Arachnida</taxon>
        <taxon>Acari</taxon>
        <taxon>Parasitiformes</taxon>
        <taxon>Ixodida</taxon>
        <taxon>Ixodoidea</taxon>
        <taxon>Ixodidae</taxon>
        <taxon>Amblyomminae</taxon>
        <taxon>Amblyomma</taxon>
    </lineage>
</organism>
<feature type="transmembrane region" description="Helical" evidence="12">
    <location>
        <begin position="118"/>
        <end position="144"/>
    </location>
</feature>
<comment type="similarity">
    <text evidence="2 11">Belongs to the sodium:solute symporter (SSF) (TC 2.A.21) family.</text>
</comment>
<feature type="transmembrane region" description="Helical" evidence="12">
    <location>
        <begin position="189"/>
        <end position="211"/>
    </location>
</feature>
<evidence type="ECO:0000313" key="13">
    <source>
        <dbReference type="EMBL" id="KAK8777063.1"/>
    </source>
</evidence>
<keyword evidence="7" id="KW-0915">Sodium</keyword>
<evidence type="ECO:0000256" key="2">
    <source>
        <dbReference type="ARBA" id="ARBA00006434"/>
    </source>
</evidence>
<feature type="transmembrane region" description="Helical" evidence="12">
    <location>
        <begin position="164"/>
        <end position="183"/>
    </location>
</feature>
<evidence type="ECO:0000256" key="6">
    <source>
        <dbReference type="ARBA" id="ARBA00022989"/>
    </source>
</evidence>